<feature type="chain" id="PRO_5037933565" evidence="2">
    <location>
        <begin position="26"/>
        <end position="151"/>
    </location>
</feature>
<feature type="compositionally biased region" description="Polar residues" evidence="1">
    <location>
        <begin position="142"/>
        <end position="151"/>
    </location>
</feature>
<feature type="region of interest" description="Disordered" evidence="1">
    <location>
        <begin position="132"/>
        <end position="151"/>
    </location>
</feature>
<accession>A0A937W8I8</accession>
<evidence type="ECO:0000313" key="3">
    <source>
        <dbReference type="EMBL" id="MBM3227140.1"/>
    </source>
</evidence>
<protein>
    <submittedName>
        <fullName evidence="3">Uncharacterized protein</fullName>
    </submittedName>
</protein>
<keyword evidence="2" id="KW-0732">Signal</keyword>
<feature type="signal peptide" evidence="2">
    <location>
        <begin position="1"/>
        <end position="25"/>
    </location>
</feature>
<name>A0A937W8I8_UNCTE</name>
<dbReference type="Proteomes" id="UP000712673">
    <property type="component" value="Unassembled WGS sequence"/>
</dbReference>
<organism evidence="3 4">
    <name type="scientific">Tectimicrobiota bacterium</name>
    <dbReference type="NCBI Taxonomy" id="2528274"/>
    <lineage>
        <taxon>Bacteria</taxon>
        <taxon>Pseudomonadati</taxon>
        <taxon>Nitrospinota/Tectimicrobiota group</taxon>
        <taxon>Candidatus Tectimicrobiota</taxon>
    </lineage>
</organism>
<proteinExistence type="predicted"/>
<dbReference type="EMBL" id="VGLS01001214">
    <property type="protein sequence ID" value="MBM3227140.1"/>
    <property type="molecule type" value="Genomic_DNA"/>
</dbReference>
<gene>
    <name evidence="3" type="ORF">FJZ47_25515</name>
</gene>
<dbReference type="AlphaFoldDB" id="A0A937W8I8"/>
<evidence type="ECO:0000313" key="4">
    <source>
        <dbReference type="Proteomes" id="UP000712673"/>
    </source>
</evidence>
<comment type="caution">
    <text evidence="3">The sequence shown here is derived from an EMBL/GenBank/DDBJ whole genome shotgun (WGS) entry which is preliminary data.</text>
</comment>
<evidence type="ECO:0000256" key="2">
    <source>
        <dbReference type="SAM" id="SignalP"/>
    </source>
</evidence>
<evidence type="ECO:0000256" key="1">
    <source>
        <dbReference type="SAM" id="MobiDB-lite"/>
    </source>
</evidence>
<sequence length="151" mass="16450">MKQRLSLWTWMLLGALLCTWSPAVAQQGSGQEAGQPLFSRMGVINAIDTTEGLITVQDLSYHLAQSVRVYTYDRERAAKGPQAMRAAARLQDARALRTGMRIGYTVQGEGGGKRGELIEAWILPPGNIPELDRALQGEGPSGKTTRTQPGR</sequence>
<reference evidence="3" key="1">
    <citation type="submission" date="2019-03" db="EMBL/GenBank/DDBJ databases">
        <title>Lake Tanganyika Metagenome-Assembled Genomes (MAGs).</title>
        <authorList>
            <person name="Tran P."/>
        </authorList>
    </citation>
    <scope>NUCLEOTIDE SEQUENCE</scope>
    <source>
        <strain evidence="3">K_DeepCast_65m_m2_066</strain>
    </source>
</reference>